<dbReference type="InterPro" id="IPR011333">
    <property type="entry name" value="SKP1/BTB/POZ_sf"/>
</dbReference>
<dbReference type="Gene3D" id="3.30.710.10">
    <property type="entry name" value="Potassium Channel Kv1.1, Chain A"/>
    <property type="match status" value="1"/>
</dbReference>
<dbReference type="EMBL" id="KL142391">
    <property type="protein sequence ID" value="KDR71813.1"/>
    <property type="molecule type" value="Genomic_DNA"/>
</dbReference>
<organism evidence="2 3">
    <name type="scientific">Galerina marginata (strain CBS 339.88)</name>
    <dbReference type="NCBI Taxonomy" id="685588"/>
    <lineage>
        <taxon>Eukaryota</taxon>
        <taxon>Fungi</taxon>
        <taxon>Dikarya</taxon>
        <taxon>Basidiomycota</taxon>
        <taxon>Agaricomycotina</taxon>
        <taxon>Agaricomycetes</taxon>
        <taxon>Agaricomycetidae</taxon>
        <taxon>Agaricales</taxon>
        <taxon>Agaricineae</taxon>
        <taxon>Strophariaceae</taxon>
        <taxon>Galerina</taxon>
    </lineage>
</organism>
<keyword evidence="3" id="KW-1185">Reference proteome</keyword>
<reference evidence="3" key="1">
    <citation type="journal article" date="2014" name="Proc. Natl. Acad. Sci. U.S.A.">
        <title>Extensive sampling of basidiomycete genomes demonstrates inadequacy of the white-rot/brown-rot paradigm for wood decay fungi.</title>
        <authorList>
            <person name="Riley R."/>
            <person name="Salamov A.A."/>
            <person name="Brown D.W."/>
            <person name="Nagy L.G."/>
            <person name="Floudas D."/>
            <person name="Held B.W."/>
            <person name="Levasseur A."/>
            <person name="Lombard V."/>
            <person name="Morin E."/>
            <person name="Otillar R."/>
            <person name="Lindquist E.A."/>
            <person name="Sun H."/>
            <person name="LaButti K.M."/>
            <person name="Schmutz J."/>
            <person name="Jabbour D."/>
            <person name="Luo H."/>
            <person name="Baker S.E."/>
            <person name="Pisabarro A.G."/>
            <person name="Walton J.D."/>
            <person name="Blanchette R.A."/>
            <person name="Henrissat B."/>
            <person name="Martin F."/>
            <person name="Cullen D."/>
            <person name="Hibbett D.S."/>
            <person name="Grigoriev I.V."/>
        </authorList>
    </citation>
    <scope>NUCLEOTIDE SEQUENCE [LARGE SCALE GENOMIC DNA]</scope>
    <source>
        <strain evidence="3">CBS 339.88</strain>
    </source>
</reference>
<dbReference type="PANTHER" id="PTHR15600:SF42">
    <property type="entry name" value="SACSIN"/>
    <property type="match status" value="1"/>
</dbReference>
<dbReference type="GO" id="GO:0030544">
    <property type="term" value="F:Hsp70 protein binding"/>
    <property type="evidence" value="ECO:0007669"/>
    <property type="project" value="TreeGrafter"/>
</dbReference>
<dbReference type="STRING" id="685588.A0A067SYG3"/>
<evidence type="ECO:0000313" key="3">
    <source>
        <dbReference type="Proteomes" id="UP000027222"/>
    </source>
</evidence>
<dbReference type="InterPro" id="IPR058210">
    <property type="entry name" value="SACS/Nov_dom"/>
</dbReference>
<dbReference type="Pfam" id="PF00651">
    <property type="entry name" value="BTB"/>
    <property type="match status" value="1"/>
</dbReference>
<feature type="domain" description="BTB" evidence="1">
    <location>
        <begin position="2471"/>
        <end position="2549"/>
    </location>
</feature>
<evidence type="ECO:0000259" key="1">
    <source>
        <dbReference type="PROSITE" id="PS50097"/>
    </source>
</evidence>
<dbReference type="OrthoDB" id="1262810at2759"/>
<sequence length="2631" mass="293187">MTNGFGQATSPVAALKSILHNYPYSVGLLREIEQNSDDAGASKQVFVLDRRAHPATSLYHSRLATTQGPALLAFNDAKFVESDWYALQNTYESSKVDDSSKIGKYGVGFRSLFHITDCPQILSGNLLAMFDPLRAFTDSTGIKKDLSLISSQYPDQLTPFQWFSDNIRTSFEGTVVRCPLRTAGSRISSKVVAADDISHLFREFINEELGISLLFLHNIQKLEIYDINEEGRSTCLATLFISRSNPISCGQGNETFIATVTTTINGVVQEKTWRVLHCPFHKDSTVELLSNMFPNSLNPTAILKEHKLLANIGIATALNPTFADRTSGRLFTYLPLPLPTGFCAHIHALFALTQSRQHLRNPREIGIVPGSSDQILIGWNQLLFEHYIPLAWNQLLEVLAQSNTALDILSAWPPEQRSPATSGENVYWEFLPLNLFKFITSSKSSVWPIYQRQQSTNSVAEYLSLDQVIVANPDTSITVLGALTSMGLRLTRPPAYIVKIVKDTGNEQFSILTPEVAHSALLNHLDLLQLASKEDLLVVLGYLLSSSNILNIIGLPLVPISCGENVALLPKDAALKTHTMMNRVEFNVFGACDDSAIDLHSLPRPIADVLRIHGPKALNVETLAATHIVDYLTIYPNRMGLDLSLKKTDARVIIWLSVYWEWMNIYEHKDELFAQTRHLYLLPTTRGLRKAETPVFRSRGEHPNSVQHLSALGIPFLDADLSVTAHTVLSTLRLLKSISDIHSLLDAVPLLPPVDAQPLSQESCTTILKHISSRAQGSCILQGAFSREQIRRLRCLPIFPMVSYPAGSSVLVTEWTDIPDGLTLKSVEHPPFLPSIPNVGFVQLPTIARGILGYLEQDSSLHGHLSGLDVLSLTAENFTAQLDYVHAAALDYIVQNRYNVAPIILNTVRDAEFVTVKDGSKKKATNIIDPGSKLAPLYEENPECQPNDTTVFEKSIIRSLQSLHLMQRVLTTDVVQERINFISSNSSAPKSVNLSRSLLSLIAIERFDCSRLKVSPEQRWLPTEQGLRGPEECRDPSTLSPYFFDRVLSVLEPFSIPSSLRRVLGWDQPLAADILIKQLDRVLDNPEDAFPNVLEIVKELSARNLTDGDFGTLQVVTSDRRWVPTTEMRLSETRNAVFVVPVIESGFHQALSIDSRMQSFLLRMGCTATPSTEAIILKMIELRSQSASLNNVNVSLSLLRSVPTKLDDAERAQLLVPDLAGELRPFAETYFNDIGEHARLIPSCGDFIAHQLLDEPLARRLRIRRLGLKYADLSVPSVDMGEKPITTVRRILTQYTDKQFATEFVANAADANATEFTLLLNRFHPRPDEDLRALSPIMAKFCTSPSLVVFNNATFTDADFIGIRRTGIGGKEGKGGTIGQFGLGVLTMFHFTEMAILISNSNVLFMNPSKEHLPISDVASLMLPLNHVRQYYPSHLAAVDGLFGFDISSKEVFHGTIFLLPLREPSHCEGFSEAISHHMRGSADLEYEILDPFGEAASNCLLFTGVTRISGVKRDPFGVQQVSWCFDARRASTRTEPNIGYSTADITITDLLGSISSWRIATAVVPKEQIPHEIVSPLVEHRPRLPPTAGLAALLGDAPTKSGPFKFFSTLPLGISTSLPVHVMATFLLSSDRRGIRLDEYGTLESKFNTWILAHVIPPLYLFLLESLLQIGNNKQWWPGQHRSQEDIYSRLIINTFYSEYLKSSTRPVCQSLHNSTIFLSAQEVVLSGDEPPSVQTVLSILQSQRIARLSKGPSRLATEQARIAAVNPTFLKSEMLQVSSSMIAELDSKVVEDVLTYLLGKEEDATNLLGLPILPLENGMFGTFHDQSDSGMSYYIWRPRKKSLRHNFPPDRFVLSDLKTSQLLKLNLNISPLDAEAIKLFIEARLLPATPYEAAPDMTNWIYDFWVCWDEYAHLGLASNDIVDFPLVPTIRPNTFVSFASCKDASTVVIDGSSAESELIRAFLDNLDVNVVRAHEEHTPPALHHILRSEEFPSFNLQTVLKALLPHQNTVAATITNFDDGLKTTFASWARNNIPHTIPDELRNIAQQLPIWPSASSGSTLDLRPASEVYMLPEGLALDTAARFMNVLVAEYGSLRLLNGHILPFVQFRDKLGLPANLSATELAQYKELLSVWILELPPSYTEPLPVPNCNGAIKLSNELYARQPLFEAAFGDDSPFFVHPDYQDLEDSLRQHGIRTQNQLDVPMFIDCVVALNAREGDDIVARASVLFEAYGFSLPMRIESHRFRELDDFTFIPRDMSTRRRLEDQLHTLPGLDTPSNVTALSEIVTPTDLIRKEFEAVAWTQRALFADQPNSRVVLAYPELGRPSISEVVAHLRVLASLRDLSPSQRRIVAHDVEQTYSFLNDNVAAAESVLVPLGGAEIFLNVDHPETDVWRWDKADELVFETQDVDENIRHVRGFLLPFGKLLRAAGVLQVYHPQYPASQPIDDSELKLVSIRSGFEELRRKNALTDVAFVASDHEENSEPLVAHRSFLAVSSEYFADSFCAGFSESRPASSEAPIIFNVSEYSTACVLMVLDYIYTGNRPSAELSDLDLLLQALQLSGYWQVLDLFEDLQRQIAVRMITPRTLDKIRNAAEMSNAEKLLQTCVEYEDKNPDLISKFASRHPGVPL</sequence>
<proteinExistence type="predicted"/>
<dbReference type="InterPro" id="IPR000210">
    <property type="entry name" value="BTB/POZ_dom"/>
</dbReference>
<dbReference type="PROSITE" id="PS50097">
    <property type="entry name" value="BTB"/>
    <property type="match status" value="1"/>
</dbReference>
<accession>A0A067SYG3</accession>
<dbReference type="SMART" id="SM00225">
    <property type="entry name" value="BTB"/>
    <property type="match status" value="1"/>
</dbReference>
<dbReference type="Proteomes" id="UP000027222">
    <property type="component" value="Unassembled WGS sequence"/>
</dbReference>
<name>A0A067SYG3_GALM3</name>
<evidence type="ECO:0000313" key="2">
    <source>
        <dbReference type="EMBL" id="KDR71813.1"/>
    </source>
</evidence>
<dbReference type="PANTHER" id="PTHR15600">
    <property type="entry name" value="SACSIN"/>
    <property type="match status" value="1"/>
</dbReference>
<dbReference type="InterPro" id="IPR052972">
    <property type="entry name" value="Sacsin_chaperone_reg"/>
</dbReference>
<dbReference type="HOGENOM" id="CLU_000417_1_0_1"/>
<dbReference type="SUPFAM" id="SSF54695">
    <property type="entry name" value="POZ domain"/>
    <property type="match status" value="1"/>
</dbReference>
<dbReference type="Pfam" id="PF25794">
    <property type="entry name" value="SACS"/>
    <property type="match status" value="2"/>
</dbReference>
<dbReference type="CDD" id="cd18186">
    <property type="entry name" value="BTB_POZ_ZBTB_KLHL-like"/>
    <property type="match status" value="1"/>
</dbReference>
<dbReference type="SUPFAM" id="SSF55874">
    <property type="entry name" value="ATPase domain of HSP90 chaperone/DNA topoisomerase II/histidine kinase"/>
    <property type="match status" value="2"/>
</dbReference>
<protein>
    <recommendedName>
        <fullName evidence="1">BTB domain-containing protein</fullName>
    </recommendedName>
</protein>
<gene>
    <name evidence="2" type="ORF">GALMADRAFT_253570</name>
</gene>
<dbReference type="InterPro" id="IPR036890">
    <property type="entry name" value="HATPase_C_sf"/>
</dbReference>